<protein>
    <submittedName>
        <fullName evidence="1">Uncharacterized protein</fullName>
    </submittedName>
</protein>
<reference evidence="2" key="1">
    <citation type="journal article" date="2022" name="Mol. Ecol. Resour.">
        <title>The genomes of chicory, endive, great burdock and yacon provide insights into Asteraceae palaeo-polyploidization history and plant inulin production.</title>
        <authorList>
            <person name="Fan W."/>
            <person name="Wang S."/>
            <person name="Wang H."/>
            <person name="Wang A."/>
            <person name="Jiang F."/>
            <person name="Liu H."/>
            <person name="Zhao H."/>
            <person name="Xu D."/>
            <person name="Zhang Y."/>
        </authorList>
    </citation>
    <scope>NUCLEOTIDE SEQUENCE [LARGE SCALE GENOMIC DNA]</scope>
    <source>
        <strain evidence="2">cv. Yunnan</strain>
    </source>
</reference>
<dbReference type="EMBL" id="CM042044">
    <property type="protein sequence ID" value="KAI3686269.1"/>
    <property type="molecule type" value="Genomic_DNA"/>
</dbReference>
<sequence>MNIHSTGQWLKQVVRMLCSLRSPASNWFYSGSCSATEFIVKEEVATPPCNSIFLLPSPSPHKILVRSRWVDVCENS</sequence>
<accession>A0ACB8YLR2</accession>
<dbReference type="Proteomes" id="UP001056120">
    <property type="component" value="Linkage Group LG27"/>
</dbReference>
<keyword evidence="2" id="KW-1185">Reference proteome</keyword>
<gene>
    <name evidence="1" type="ORF">L1987_79943</name>
</gene>
<comment type="caution">
    <text evidence="1">The sequence shown here is derived from an EMBL/GenBank/DDBJ whole genome shotgun (WGS) entry which is preliminary data.</text>
</comment>
<evidence type="ECO:0000313" key="2">
    <source>
        <dbReference type="Proteomes" id="UP001056120"/>
    </source>
</evidence>
<evidence type="ECO:0000313" key="1">
    <source>
        <dbReference type="EMBL" id="KAI3686269.1"/>
    </source>
</evidence>
<name>A0ACB8YLR2_9ASTR</name>
<reference evidence="1 2" key="2">
    <citation type="journal article" date="2022" name="Mol. Ecol. Resour.">
        <title>The genomes of chicory, endive, great burdock and yacon provide insights into Asteraceae paleo-polyploidization history and plant inulin production.</title>
        <authorList>
            <person name="Fan W."/>
            <person name="Wang S."/>
            <person name="Wang H."/>
            <person name="Wang A."/>
            <person name="Jiang F."/>
            <person name="Liu H."/>
            <person name="Zhao H."/>
            <person name="Xu D."/>
            <person name="Zhang Y."/>
        </authorList>
    </citation>
    <scope>NUCLEOTIDE SEQUENCE [LARGE SCALE GENOMIC DNA]</scope>
    <source>
        <strain evidence="2">cv. Yunnan</strain>
        <tissue evidence="1">Leaves</tissue>
    </source>
</reference>
<organism evidence="1 2">
    <name type="scientific">Smallanthus sonchifolius</name>
    <dbReference type="NCBI Taxonomy" id="185202"/>
    <lineage>
        <taxon>Eukaryota</taxon>
        <taxon>Viridiplantae</taxon>
        <taxon>Streptophyta</taxon>
        <taxon>Embryophyta</taxon>
        <taxon>Tracheophyta</taxon>
        <taxon>Spermatophyta</taxon>
        <taxon>Magnoliopsida</taxon>
        <taxon>eudicotyledons</taxon>
        <taxon>Gunneridae</taxon>
        <taxon>Pentapetalae</taxon>
        <taxon>asterids</taxon>
        <taxon>campanulids</taxon>
        <taxon>Asterales</taxon>
        <taxon>Asteraceae</taxon>
        <taxon>Asteroideae</taxon>
        <taxon>Heliantheae alliance</taxon>
        <taxon>Millerieae</taxon>
        <taxon>Smallanthus</taxon>
    </lineage>
</organism>
<proteinExistence type="predicted"/>